<proteinExistence type="inferred from homology"/>
<sequence length="324" mass="37567">MKAQYGILRFKKYKGPAISPIEAHNERTKEQYASNPDIDTDRSRYNLHLVQPQGRYREEADRMITAAHCRVRKDSVRVVEALVTASPEFFKDKTNREIRAYFAYALKFLEGRQCPDTFLSAVVHMDEKTPHLHLCFVPLTPDGRLSAKEIIGNRKNLVRWQDEFWQHMVKQYPELERGESASQTGREHIPPRIFKEMTQLTKQKEQLDALLVGINPFNGKSRAAEISKVLDSYIPAVSKMRTELNRYQVVFTETAAENEKLKEKNKTLSASLDKAKEGSVLKRLEDAKLRQDYEAALKTLDSIPPEVIRFYEDRTQEPAMRHDK</sequence>
<dbReference type="Gene3D" id="3.30.930.30">
    <property type="match status" value="1"/>
</dbReference>
<dbReference type="InterPro" id="IPR001668">
    <property type="entry name" value="Mob_Pre"/>
</dbReference>
<gene>
    <name evidence="2" type="ORF">CGS56_05900</name>
</gene>
<reference evidence="2 3" key="1">
    <citation type="journal article" date="2017" name="Front. Microbiol.">
        <title>New Insights into the Diversity of the Genus Faecalibacterium.</title>
        <authorList>
            <person name="Benevides L."/>
            <person name="Burman S."/>
            <person name="Martin R."/>
            <person name="Robert V."/>
            <person name="Thomas M."/>
            <person name="Miquel S."/>
            <person name="Chain F."/>
            <person name="Sokol H."/>
            <person name="Bermudez-Humaran L.G."/>
            <person name="Morrison M."/>
            <person name="Langella P."/>
            <person name="Azevedo V.A."/>
            <person name="Chatel J.M."/>
            <person name="Soares S."/>
        </authorList>
    </citation>
    <scope>NUCLEOTIDE SEQUENCE [LARGE SCALE GENOMIC DNA]</scope>
    <source>
        <strain evidence="2 3">CNCM I 4573</strain>
    </source>
</reference>
<comment type="similarity">
    <text evidence="1">Belongs to the plasmid mobilization pre family.</text>
</comment>
<dbReference type="AlphaFoldDB" id="A0A2A7AA17"/>
<dbReference type="Pfam" id="PF01076">
    <property type="entry name" value="Mob_Pre"/>
    <property type="match status" value="1"/>
</dbReference>
<evidence type="ECO:0000313" key="3">
    <source>
        <dbReference type="Proteomes" id="UP000220157"/>
    </source>
</evidence>
<accession>A0A2A7AA17</accession>
<dbReference type="EMBL" id="NMTW01000027">
    <property type="protein sequence ID" value="PDX75986.1"/>
    <property type="molecule type" value="Genomic_DNA"/>
</dbReference>
<dbReference type="RefSeq" id="WP_097785256.1">
    <property type="nucleotide sequence ID" value="NZ_NMTW01000027.1"/>
</dbReference>
<comment type="caution">
    <text evidence="2">The sequence shown here is derived from an EMBL/GenBank/DDBJ whole genome shotgun (WGS) entry which is preliminary data.</text>
</comment>
<evidence type="ECO:0000256" key="1">
    <source>
        <dbReference type="ARBA" id="ARBA00010657"/>
    </source>
</evidence>
<dbReference type="GO" id="GO:0006310">
    <property type="term" value="P:DNA recombination"/>
    <property type="evidence" value="ECO:0007669"/>
    <property type="project" value="InterPro"/>
</dbReference>
<name>A0A2A7AA17_9FIRM</name>
<protein>
    <submittedName>
        <fullName evidence="2">Plasmid recombination enzyme</fullName>
    </submittedName>
</protein>
<evidence type="ECO:0000313" key="2">
    <source>
        <dbReference type="EMBL" id="PDX75986.1"/>
    </source>
</evidence>
<dbReference type="GO" id="GO:0003677">
    <property type="term" value="F:DNA binding"/>
    <property type="evidence" value="ECO:0007669"/>
    <property type="project" value="InterPro"/>
</dbReference>
<dbReference type="NCBIfam" id="NF041497">
    <property type="entry name" value="MobV"/>
    <property type="match status" value="1"/>
</dbReference>
<dbReference type="CDD" id="cd17242">
    <property type="entry name" value="MobM_relaxase"/>
    <property type="match status" value="1"/>
</dbReference>
<organism evidence="2 3">
    <name type="scientific">Faecalibacterium prausnitzii</name>
    <dbReference type="NCBI Taxonomy" id="853"/>
    <lineage>
        <taxon>Bacteria</taxon>
        <taxon>Bacillati</taxon>
        <taxon>Bacillota</taxon>
        <taxon>Clostridia</taxon>
        <taxon>Eubacteriales</taxon>
        <taxon>Oscillospiraceae</taxon>
        <taxon>Faecalibacterium</taxon>
    </lineage>
</organism>
<dbReference type="Proteomes" id="UP000220157">
    <property type="component" value="Unassembled WGS sequence"/>
</dbReference>